<accession>A0ACB5R7H9</accession>
<name>A0ACB5R7H9_9CLOT</name>
<proteinExistence type="predicted"/>
<organism evidence="1 2">
    <name type="scientific">Inconstantimicrobium mannanitabidum</name>
    <dbReference type="NCBI Taxonomy" id="1604901"/>
    <lineage>
        <taxon>Bacteria</taxon>
        <taxon>Bacillati</taxon>
        <taxon>Bacillota</taxon>
        <taxon>Clostridia</taxon>
        <taxon>Eubacteriales</taxon>
        <taxon>Clostridiaceae</taxon>
        <taxon>Inconstantimicrobium</taxon>
    </lineage>
</organism>
<sequence>MREIIGISNGWKFAMLDAEDVLEFAKDNLVWEEITLPHTWNAMDCVDVSSIKDYKGNSYLRGIGVYFNHIVFYRETYEGKQIYLEFEGANTVTEVYINGVYVGKHEGGYSAFRFNITDYVKLDEDTFIIVKVDNAETTYIAPLASEGDFTKFGGIYRDVNIIAVNGVHIDLEDYGADGVYISYEVSEDLKSVEIITVVKIANETDKKVEGKLETVFCDGEENIILTMRGEVSIKAFSVESVELKGRIYNPHLWNGLKDPYLYKVMTSVLNNGKIVDELSISTGLRSYSVDNNTFYLNGEVYSIHGVNYHQDSYENGWAMDDRQRIRDYDVMLNMGVTAVRMAHYQHDKFEYSLCDETGILVYSEIPLINRSKSKEFKIDWNKFCGNIKQQLVEMIRQNFNHPSVILWGISNELYDVDDDTCKLYKELCSLAKLEDRSRMTIYADNTASNSTDKRSKDTDLIGYNRYDGWYYSKLGDMSKWIGEKIAQNNYKPACISEYGAGGAVSHHMEEPNQKDIVADGTPHYEEYQATFHEETWADIASSGKVWGSFIWCMFDFASHSRVEGDTLGINDKGLVTRNRLIYKDAYYFYQSIWSHSNTLHITSSRMINRANLIPEVKIYSNALMVELFVGNENVGVVKAQDLDSYHNTVFKFENVYIDKGIKNQVRAVATYSDGTTKDEMVQWVGVG</sequence>
<comment type="caution">
    <text evidence="1">The sequence shown here is derived from an EMBL/GenBank/DDBJ whole genome shotgun (WGS) entry which is preliminary data.</text>
</comment>
<keyword evidence="2" id="KW-1185">Reference proteome</keyword>
<evidence type="ECO:0000313" key="1">
    <source>
        <dbReference type="EMBL" id="GKX65144.1"/>
    </source>
</evidence>
<reference evidence="1" key="1">
    <citation type="journal article" date="2025" name="Int. J. Syst. Evol. Microbiol.">
        <title>Inconstantimicrobium mannanitabidum sp. nov., a novel member of the family Clostridiaceae isolated from anoxic soil under the treatment of reductive soil disinfestation.</title>
        <authorList>
            <person name="Ueki A."/>
            <person name="Tonouchi A."/>
            <person name="Honma S."/>
            <person name="Kaku N."/>
            <person name="Ueki K."/>
        </authorList>
    </citation>
    <scope>NUCLEOTIDE SEQUENCE</scope>
    <source>
        <strain evidence="1">TW13</strain>
    </source>
</reference>
<gene>
    <name evidence="1" type="ORF">rsdtw13_04020</name>
</gene>
<protein>
    <submittedName>
        <fullName evidence="1">Beta-galactosidase</fullName>
    </submittedName>
</protein>
<evidence type="ECO:0000313" key="2">
    <source>
        <dbReference type="Proteomes" id="UP001058074"/>
    </source>
</evidence>
<dbReference type="EMBL" id="BROD01000001">
    <property type="protein sequence ID" value="GKX65144.1"/>
    <property type="molecule type" value="Genomic_DNA"/>
</dbReference>
<dbReference type="Proteomes" id="UP001058074">
    <property type="component" value="Unassembled WGS sequence"/>
</dbReference>